<proteinExistence type="inferred from homology"/>
<dbReference type="SUPFAM" id="SSF117916">
    <property type="entry name" value="Fe-S cluster assembly (FSCA) domain-like"/>
    <property type="match status" value="1"/>
</dbReference>
<reference evidence="9" key="2">
    <citation type="journal article" date="2016" name="Genome Announc.">
        <title>Draft Genome Sequences of Two Novel Amoeba-Resistant Intranuclear Bacteria, 'Candidatus Berkiella cookevillensis' and 'Candidatus Berkiella aquae'.</title>
        <authorList>
            <person name="Mehari Y.T."/>
            <person name="Arivett B.A."/>
            <person name="Farone A.L."/>
            <person name="Gunderson J.H."/>
            <person name="Farone M.B."/>
        </authorList>
    </citation>
    <scope>NUCLEOTIDE SEQUENCE</scope>
    <source>
        <strain evidence="9">CC99</strain>
    </source>
</reference>
<dbReference type="HAMAP" id="MF_02040">
    <property type="entry name" value="Mrp_NBP35"/>
    <property type="match status" value="1"/>
</dbReference>
<dbReference type="SUPFAM" id="SSF52540">
    <property type="entry name" value="P-loop containing nucleoside triphosphate hydrolases"/>
    <property type="match status" value="1"/>
</dbReference>
<accession>A0A0Q9YFD6</accession>
<keyword evidence="1 7" id="KW-0479">Metal-binding</keyword>
<keyword evidence="7" id="KW-0378">Hydrolase</keyword>
<dbReference type="GO" id="GO:0016887">
    <property type="term" value="F:ATP hydrolysis activity"/>
    <property type="evidence" value="ECO:0007669"/>
    <property type="project" value="UniProtKB-UniRule"/>
</dbReference>
<dbReference type="RefSeq" id="WP_057623819.1">
    <property type="nucleotide sequence ID" value="NZ_LKHV02000001.1"/>
</dbReference>
<dbReference type="GO" id="GO:0051539">
    <property type="term" value="F:4 iron, 4 sulfur cluster binding"/>
    <property type="evidence" value="ECO:0007669"/>
    <property type="project" value="TreeGrafter"/>
</dbReference>
<evidence type="ECO:0000313" key="10">
    <source>
        <dbReference type="Proteomes" id="UP000051494"/>
    </source>
</evidence>
<dbReference type="PATRIC" id="fig|1590042.3.peg.765"/>
<evidence type="ECO:0000256" key="2">
    <source>
        <dbReference type="ARBA" id="ARBA00022741"/>
    </source>
</evidence>
<dbReference type="InterPro" id="IPR044304">
    <property type="entry name" value="NUBPL-like"/>
</dbReference>
<dbReference type="InterPro" id="IPR033756">
    <property type="entry name" value="YlxH/NBP35"/>
</dbReference>
<evidence type="ECO:0000256" key="7">
    <source>
        <dbReference type="HAMAP-Rule" id="MF_02040"/>
    </source>
</evidence>
<dbReference type="STRING" id="437022.CC99x_00744"/>
<dbReference type="GO" id="GO:0140663">
    <property type="term" value="F:ATP-dependent FeS chaperone activity"/>
    <property type="evidence" value="ECO:0007669"/>
    <property type="project" value="InterPro"/>
</dbReference>
<keyword evidence="4 7" id="KW-0408">Iron</keyword>
<dbReference type="EMBL" id="LKHV01000003">
    <property type="protein sequence ID" value="KRG19222.1"/>
    <property type="molecule type" value="Genomic_DNA"/>
</dbReference>
<sequence>MNDTYALTEQAVRSELAACIDPVLNLNFADPKLLRALQLTGNELEIKLGIPYLSQDNYYQLKQSIIERLSRHWPDLFIRLDVNPLIRRHKVQSALQPRPNIKNIIAVASGKGGVGKSTVALNLALSLSTLGAKVALLDADIYGPSQPRMLGKLHTKAGADDKKFVPVESFGLQTISMGYLVDEQTPMIWRGPMVSQALQQLLNDTHWQACDYLILDLPPGTGDIQLTMAQKVPLSAAVIVTTPQDIALADVYKAYRMFEKLSIPVLGVVENMSTHVCENCGHMEAIFGQGGGQQLASEFDLPLLAQLPLSRSIREKSDKGEKLIDAKMLSKEAKLFLNCAEQVSMQLATRALDYSTPTQKIVVES</sequence>
<evidence type="ECO:0000256" key="1">
    <source>
        <dbReference type="ARBA" id="ARBA00022723"/>
    </source>
</evidence>
<dbReference type="InterPro" id="IPR027417">
    <property type="entry name" value="P-loop_NTPase"/>
</dbReference>
<dbReference type="InterPro" id="IPR034904">
    <property type="entry name" value="FSCA_dom_sf"/>
</dbReference>
<feature type="binding site" evidence="7">
    <location>
        <begin position="110"/>
        <end position="117"/>
    </location>
    <ligand>
        <name>ATP</name>
        <dbReference type="ChEBI" id="CHEBI:30616"/>
    </ligand>
</feature>
<dbReference type="GO" id="GO:0005524">
    <property type="term" value="F:ATP binding"/>
    <property type="evidence" value="ECO:0007669"/>
    <property type="project" value="UniProtKB-UniRule"/>
</dbReference>
<dbReference type="GO" id="GO:0046872">
    <property type="term" value="F:metal ion binding"/>
    <property type="evidence" value="ECO:0007669"/>
    <property type="project" value="UniProtKB-KW"/>
</dbReference>
<evidence type="ECO:0000256" key="3">
    <source>
        <dbReference type="ARBA" id="ARBA00022840"/>
    </source>
</evidence>
<dbReference type="NCBIfam" id="NF008669">
    <property type="entry name" value="PRK11670.1"/>
    <property type="match status" value="1"/>
</dbReference>
<dbReference type="Proteomes" id="UP000051494">
    <property type="component" value="Unassembled WGS sequence"/>
</dbReference>
<keyword evidence="10" id="KW-1185">Reference proteome</keyword>
<evidence type="ECO:0000313" key="8">
    <source>
        <dbReference type="EMBL" id="KRG19222.1"/>
    </source>
</evidence>
<dbReference type="FunFam" id="3.40.50.300:FF:000418">
    <property type="entry name" value="Iron-sulfur cluster carrier protein"/>
    <property type="match status" value="1"/>
</dbReference>
<comment type="caution">
    <text evidence="8">The sequence shown here is derived from an EMBL/GenBank/DDBJ whole genome shotgun (WGS) entry which is preliminary data.</text>
</comment>
<dbReference type="OrthoDB" id="9809679at2"/>
<comment type="subunit">
    <text evidence="7">Homodimer.</text>
</comment>
<evidence type="ECO:0000256" key="6">
    <source>
        <dbReference type="ARBA" id="ARBA00024036"/>
    </source>
</evidence>
<keyword evidence="2 7" id="KW-0547">Nucleotide-binding</keyword>
<reference evidence="8" key="1">
    <citation type="submission" date="2015-09" db="EMBL/GenBank/DDBJ databases">
        <title>Draft Genome Sequences of Two Novel Amoeba-resistant Intranuclear Bacteria, Candidatus Berkiella cookevillensis and Candidatus Berkiella aquae.</title>
        <authorList>
            <person name="Mehari Y.T."/>
            <person name="Arivett B.A."/>
            <person name="Farone A.L."/>
            <person name="Gunderson J.H."/>
            <person name="Farone M.B."/>
        </authorList>
    </citation>
    <scope>NUCLEOTIDE SEQUENCE [LARGE SCALE GENOMIC DNA]</scope>
    <source>
        <strain evidence="8">CC99</strain>
    </source>
</reference>
<dbReference type="InterPro" id="IPR019591">
    <property type="entry name" value="Mrp/NBP35_ATP-bd"/>
</dbReference>
<dbReference type="PANTHER" id="PTHR42961">
    <property type="entry name" value="IRON-SULFUR PROTEIN NUBPL"/>
    <property type="match status" value="1"/>
</dbReference>
<evidence type="ECO:0000313" key="9">
    <source>
        <dbReference type="EMBL" id="MCS5708836.1"/>
    </source>
</evidence>
<protein>
    <recommendedName>
        <fullName evidence="7">Iron-sulfur cluster carrier protein</fullName>
    </recommendedName>
</protein>
<evidence type="ECO:0000256" key="4">
    <source>
        <dbReference type="ARBA" id="ARBA00023004"/>
    </source>
</evidence>
<name>A0A0Q9YFD6_9GAMM</name>
<dbReference type="CDD" id="cd02037">
    <property type="entry name" value="Mrp_NBP35"/>
    <property type="match status" value="1"/>
</dbReference>
<dbReference type="GO" id="GO:0016226">
    <property type="term" value="P:iron-sulfur cluster assembly"/>
    <property type="evidence" value="ECO:0007669"/>
    <property type="project" value="InterPro"/>
</dbReference>
<gene>
    <name evidence="8" type="primary">ylxH_2</name>
    <name evidence="9" type="synonym">apbC</name>
    <name evidence="8" type="ORF">CC99x_00744</name>
    <name evidence="9" type="ORF">CC99x_007950</name>
</gene>
<comment type="function">
    <text evidence="7">Binds and transfers iron-sulfur (Fe-S) clusters to target apoproteins. Can hydrolyze ATP.</text>
</comment>
<organism evidence="8">
    <name type="scientific">Candidatus Berkiella cookevillensis</name>
    <dbReference type="NCBI Taxonomy" id="437022"/>
    <lineage>
        <taxon>Bacteria</taxon>
        <taxon>Pseudomonadati</taxon>
        <taxon>Pseudomonadota</taxon>
        <taxon>Gammaproteobacteria</taxon>
        <taxon>Candidatus Berkiellales</taxon>
        <taxon>Candidatus Berkiellaceae</taxon>
        <taxon>Candidatus Berkiella</taxon>
    </lineage>
</organism>
<keyword evidence="3 7" id="KW-0067">ATP-binding</keyword>
<evidence type="ECO:0000256" key="5">
    <source>
        <dbReference type="ARBA" id="ARBA00023014"/>
    </source>
</evidence>
<dbReference type="PANTHER" id="PTHR42961:SF2">
    <property type="entry name" value="IRON-SULFUR PROTEIN NUBPL"/>
    <property type="match status" value="1"/>
</dbReference>
<dbReference type="Pfam" id="PF10609">
    <property type="entry name" value="ParA"/>
    <property type="match status" value="1"/>
</dbReference>
<dbReference type="Gene3D" id="3.40.50.300">
    <property type="entry name" value="P-loop containing nucleotide triphosphate hydrolases"/>
    <property type="match status" value="1"/>
</dbReference>
<dbReference type="EMBL" id="LKHV02000001">
    <property type="protein sequence ID" value="MCS5708836.1"/>
    <property type="molecule type" value="Genomic_DNA"/>
</dbReference>
<comment type="similarity">
    <text evidence="6 7">Belongs to the Mrp/NBP35 ATP-binding proteins family.</text>
</comment>
<keyword evidence="5 7" id="KW-0411">Iron-sulfur</keyword>
<reference evidence="9" key="3">
    <citation type="submission" date="2021-06" db="EMBL/GenBank/DDBJ databases">
        <title>Genomic Description and Analysis of Intracellular Bacteria, Candidatus Berkiella cookevillensis and Candidatus Berkiella aquae.</title>
        <authorList>
            <person name="Kidane D.T."/>
            <person name="Mehari Y.T."/>
            <person name="Rice F.C."/>
            <person name="Arivett B.A."/>
            <person name="Farone A.L."/>
            <person name="Berk S.G."/>
            <person name="Farone M.B."/>
        </authorList>
    </citation>
    <scope>NUCLEOTIDE SEQUENCE</scope>
    <source>
        <strain evidence="9">CC99</strain>
    </source>
</reference>
<dbReference type="AlphaFoldDB" id="A0A0Q9YFD6"/>